<accession>A0ABS6AF12</accession>
<dbReference type="RefSeq" id="WP_216009497.1">
    <property type="nucleotide sequence ID" value="NZ_JAHKPV010000021.1"/>
</dbReference>
<evidence type="ECO:0000256" key="1">
    <source>
        <dbReference type="SAM" id="Phobius"/>
    </source>
</evidence>
<name>A0ABS6AF12_9GAMM</name>
<comment type="caution">
    <text evidence="2">The sequence shown here is derived from an EMBL/GenBank/DDBJ whole genome shotgun (WGS) entry which is preliminary data.</text>
</comment>
<dbReference type="Proteomes" id="UP000753376">
    <property type="component" value="Unassembled WGS sequence"/>
</dbReference>
<keyword evidence="1" id="KW-0812">Transmembrane</keyword>
<feature type="transmembrane region" description="Helical" evidence="1">
    <location>
        <begin position="372"/>
        <end position="391"/>
    </location>
</feature>
<keyword evidence="1" id="KW-1133">Transmembrane helix</keyword>
<dbReference type="EMBL" id="JAHKPV010000021">
    <property type="protein sequence ID" value="MBU2875737.1"/>
    <property type="molecule type" value="Genomic_DNA"/>
</dbReference>
<evidence type="ECO:0000313" key="3">
    <source>
        <dbReference type="Proteomes" id="UP000753376"/>
    </source>
</evidence>
<feature type="transmembrane region" description="Helical" evidence="1">
    <location>
        <begin position="398"/>
        <end position="418"/>
    </location>
</feature>
<feature type="transmembrane region" description="Helical" evidence="1">
    <location>
        <begin position="179"/>
        <end position="205"/>
    </location>
</feature>
<sequence>MLSRQNGRAWLPLTAWKVWLVCGLGLLVALQALQFRFGYRLTADDAMFLQFLWHGWDRVWVEAEAVAKFSGRIGHYVMTPLNALGAWVSGFTSGRLLILISYYSVLVLFAHYLARLTSGNRAFSVSAFIVLVLLALHPLAYEHMPPNAYPLQNTLPFLVVLAARLALMRWPSMHWLGQLIACGSMAVAMLVSEFVFLFATALMAADHLANMAWPRKSELQARFLRLQVRTGKLVSDALVVAVVLAVYVGFRLQYPSSYEGNDPSGLANTSRFFATAMWHLSAGTVFHRLPGVDFSRVTADAWLVSGLVALITTLCAWGLLRRMPVLSAKAAITMMVCIGVLMFYIAAPLAATARQQEWCLDLQVCGYLDSRVAFPGFGVLAYALVCLLVVWFKDRWRLVVFAILALSLGLVGGVNYAANSLIANDMRARVAPWAKAEGVACSVGYSEDTIDRWLSQVQMSSLDPHRFVAMHSDMNSRVFWLEYMNFLRRSGVCPAGQQERSEPLVDAFHTSFSSWSAQGAGVLGAGWSSPEIWGVWSEGNRSELNVLLQPGVHDNVDALRLQLRPYFGPSLQQQRITVLLDGEEVAIWRYSAERHSGNDCCEATVPLPQLVLDAPLRLTLEYEAVRKPGYPGESQDVRELAVGLRSLDLIEHVSEPEGEERERVE</sequence>
<feature type="transmembrane region" description="Helical" evidence="1">
    <location>
        <begin position="86"/>
        <end position="110"/>
    </location>
</feature>
<keyword evidence="1" id="KW-0472">Membrane</keyword>
<feature type="transmembrane region" description="Helical" evidence="1">
    <location>
        <begin position="301"/>
        <end position="320"/>
    </location>
</feature>
<evidence type="ECO:0000313" key="2">
    <source>
        <dbReference type="EMBL" id="MBU2875737.1"/>
    </source>
</evidence>
<evidence type="ECO:0008006" key="4">
    <source>
        <dbReference type="Google" id="ProtNLM"/>
    </source>
</evidence>
<feature type="transmembrane region" description="Helical" evidence="1">
    <location>
        <begin position="332"/>
        <end position="352"/>
    </location>
</feature>
<gene>
    <name evidence="2" type="ORF">KO508_17205</name>
</gene>
<protein>
    <recommendedName>
        <fullName evidence="4">Glycosyltransferase RgtA/B/C/D-like domain-containing protein</fullName>
    </recommendedName>
</protein>
<feature type="transmembrane region" description="Helical" evidence="1">
    <location>
        <begin position="122"/>
        <end position="141"/>
    </location>
</feature>
<proteinExistence type="predicted"/>
<reference evidence="2 3" key="1">
    <citation type="submission" date="2021-05" db="EMBL/GenBank/DDBJ databases">
        <title>Draft genomes of bacteria isolated from model marine particles.</title>
        <authorList>
            <person name="Datta M.S."/>
            <person name="Schwartzman J.A."/>
            <person name="Enke T.N."/>
            <person name="Saavedra J."/>
            <person name="Cermak N."/>
            <person name="Cordero O.X."/>
        </authorList>
    </citation>
    <scope>NUCLEOTIDE SEQUENCE [LARGE SCALE GENOMIC DNA]</scope>
    <source>
        <strain evidence="2 3">D2M19</strain>
    </source>
</reference>
<feature type="transmembrane region" description="Helical" evidence="1">
    <location>
        <begin position="233"/>
        <end position="250"/>
    </location>
</feature>
<organism evidence="2 3">
    <name type="scientific">Marinobacter salexigens</name>
    <dbReference type="NCBI Taxonomy" id="1925763"/>
    <lineage>
        <taxon>Bacteria</taxon>
        <taxon>Pseudomonadati</taxon>
        <taxon>Pseudomonadota</taxon>
        <taxon>Gammaproteobacteria</taxon>
        <taxon>Pseudomonadales</taxon>
        <taxon>Marinobacteraceae</taxon>
        <taxon>Marinobacter</taxon>
    </lineage>
</organism>
<keyword evidence="3" id="KW-1185">Reference proteome</keyword>